<gene>
    <name evidence="1" type="ORF">HOP40_06685</name>
</gene>
<dbReference type="EMBL" id="CP053564">
    <property type="protein sequence ID" value="QJY45528.1"/>
    <property type="molecule type" value="Genomic_DNA"/>
</dbReference>
<evidence type="ECO:0000313" key="1">
    <source>
        <dbReference type="EMBL" id="QJY45528.1"/>
    </source>
</evidence>
<dbReference type="Pfam" id="PF14022">
    <property type="entry name" value="DUF4238"/>
    <property type="match status" value="1"/>
</dbReference>
<proteinExistence type="predicted"/>
<organism evidence="1 2">
    <name type="scientific">Pseudonocardia broussonetiae</name>
    <dbReference type="NCBI Taxonomy" id="2736640"/>
    <lineage>
        <taxon>Bacteria</taxon>
        <taxon>Bacillati</taxon>
        <taxon>Actinomycetota</taxon>
        <taxon>Actinomycetes</taxon>
        <taxon>Pseudonocardiales</taxon>
        <taxon>Pseudonocardiaceae</taxon>
        <taxon>Pseudonocardia</taxon>
    </lineage>
</organism>
<keyword evidence="2" id="KW-1185">Reference proteome</keyword>
<dbReference type="AlphaFoldDB" id="A0A6M6JC58"/>
<sequence length="109" mass="12552">MYLRRFGRQPTSGRRKPTILARDVERLDHPFPTSIRNVAAVTDFYGERVEKLLCQIEGDAVPAFDAMLDDPDGALPGPDRWPLGNVHREAMAWWIAAQIVRTVRQRRRL</sequence>
<evidence type="ECO:0000313" key="2">
    <source>
        <dbReference type="Proteomes" id="UP000505377"/>
    </source>
</evidence>
<dbReference type="Proteomes" id="UP000505377">
    <property type="component" value="Chromosome"/>
</dbReference>
<reference evidence="1 2" key="1">
    <citation type="submission" date="2020-05" db="EMBL/GenBank/DDBJ databases">
        <authorList>
            <person name="Mo P."/>
        </authorList>
    </citation>
    <scope>NUCLEOTIDE SEQUENCE [LARGE SCALE GENOMIC DNA]</scope>
    <source>
        <strain evidence="1 2">Gen01</strain>
    </source>
</reference>
<name>A0A6M6JC58_9PSEU</name>
<protein>
    <submittedName>
        <fullName evidence="1">DUF4238 domain-containing protein</fullName>
    </submittedName>
</protein>
<dbReference type="KEGG" id="pbro:HOP40_06685"/>
<dbReference type="InterPro" id="IPR025332">
    <property type="entry name" value="DUF4238"/>
</dbReference>
<accession>A0A6M6JC58</accession>